<sequence>MLNGQCACSTTGAFVGNNVCTCGENSTNTSNTCCPNGANLVNGVCTCTNINAYISGSQCVCPMFSSLVGNTCTCPSNSQIVNNMCTYNIITGQVMSNGVCQCQTIGAFADNGACTCGLNALNESDTCTCPTNSSFVNNICNCDKISGQIIVNGACLCPMGQSVVDETCIYVVKTSNFECSLPVVTQQFDIQSITYQVTASSNFSAGYVFSTATVIQNAFIDISDNVYLTTVYPLFQSQSTFANLKIQFGTQTFNTGSLLLPSSSVSINQMNIISRPGSQLTVNSAQVLNILTASSRSTNITNLFVCLSFAPSSGNITLINNINGVFNVSGYQVLGTYISTGAVSMIGLKIDSATVNVNQVSFKPTAFNVGNCSSYLFGNVATTSTIQINNFAVILGNSSNFLLLGSISTTSYSSNFYIFGGLIAFINSNSVVNINNIILDSYQRFSSEYVSYSGFLVGNSSTPGSSITIQNVCLQQNSTGSTTKFFFVGLIGQNCGHSSVRNTSVSFAVQGTYFNSFGIIGFQKANSACLKCQNFSQCEPRKRWLSLRR</sequence>
<organism evidence="1">
    <name type="scientific">Hexamita inflata</name>
    <dbReference type="NCBI Taxonomy" id="28002"/>
    <lineage>
        <taxon>Eukaryota</taxon>
        <taxon>Metamonada</taxon>
        <taxon>Diplomonadida</taxon>
        <taxon>Hexamitidae</taxon>
        <taxon>Hexamitinae</taxon>
        <taxon>Hexamita</taxon>
    </lineage>
</organism>
<dbReference type="EMBL" id="CATOUU010001157">
    <property type="protein sequence ID" value="CAI9974986.1"/>
    <property type="molecule type" value="Genomic_DNA"/>
</dbReference>
<reference evidence="1" key="1">
    <citation type="submission" date="2023-06" db="EMBL/GenBank/DDBJ databases">
        <authorList>
            <person name="Kurt Z."/>
        </authorList>
    </citation>
    <scope>NUCLEOTIDE SEQUENCE</scope>
</reference>
<protein>
    <submittedName>
        <fullName evidence="1">Uncharacterized protein</fullName>
    </submittedName>
</protein>
<dbReference type="AlphaFoldDB" id="A0AA86RBI6"/>
<gene>
    <name evidence="2" type="ORF">HINF_LOCUS52822</name>
    <name evidence="1" type="ORF">HINF_LOCUS62631</name>
</gene>
<keyword evidence="3" id="KW-1185">Reference proteome</keyword>
<evidence type="ECO:0000313" key="3">
    <source>
        <dbReference type="Proteomes" id="UP001642409"/>
    </source>
</evidence>
<evidence type="ECO:0000313" key="1">
    <source>
        <dbReference type="EMBL" id="CAI9974986.1"/>
    </source>
</evidence>
<reference evidence="2 3" key="2">
    <citation type="submission" date="2024-07" db="EMBL/GenBank/DDBJ databases">
        <authorList>
            <person name="Akdeniz Z."/>
        </authorList>
    </citation>
    <scope>NUCLEOTIDE SEQUENCE [LARGE SCALE GENOMIC DNA]</scope>
</reference>
<evidence type="ECO:0000313" key="2">
    <source>
        <dbReference type="EMBL" id="CAL6067013.1"/>
    </source>
</evidence>
<accession>A0AA86RBI6</accession>
<comment type="caution">
    <text evidence="1">The sequence shown here is derived from an EMBL/GenBank/DDBJ whole genome shotgun (WGS) entry which is preliminary data.</text>
</comment>
<name>A0AA86RBI6_9EUKA</name>
<dbReference type="Proteomes" id="UP001642409">
    <property type="component" value="Unassembled WGS sequence"/>
</dbReference>
<dbReference type="EMBL" id="CAXDID020000265">
    <property type="protein sequence ID" value="CAL6067013.1"/>
    <property type="molecule type" value="Genomic_DNA"/>
</dbReference>
<proteinExistence type="predicted"/>